<reference evidence="3 4" key="1">
    <citation type="journal article" date="2019" name="Philos. Trans. R. Soc. Lond., B, Biol. Sci.">
        <title>Ant behaviour and brain gene expression of defending hosts depend on the ecological success of the intruding social parasite.</title>
        <authorList>
            <person name="Kaur R."/>
            <person name="Stoldt M."/>
            <person name="Jongepier E."/>
            <person name="Feldmeyer B."/>
            <person name="Menzel F."/>
            <person name="Bornberg-Bauer E."/>
            <person name="Foitzik S."/>
        </authorList>
    </citation>
    <scope>NUCLEOTIDE SEQUENCE [LARGE SCALE GENOMIC DNA]</scope>
    <source>
        <tissue evidence="3">Whole body</tissue>
    </source>
</reference>
<keyword evidence="1" id="KW-0444">Lipid biosynthesis</keyword>
<dbReference type="SUPFAM" id="SSF51735">
    <property type="entry name" value="NAD(P)-binding Rossmann-fold domains"/>
    <property type="match status" value="1"/>
</dbReference>
<comment type="caution">
    <text evidence="3">The sequence shown here is derived from an EMBL/GenBank/DDBJ whole genome shotgun (WGS) entry which is preliminary data.</text>
</comment>
<dbReference type="CDD" id="cd05236">
    <property type="entry name" value="FAR-N_SDR_e"/>
    <property type="match status" value="1"/>
</dbReference>
<dbReference type="Proteomes" id="UP000310200">
    <property type="component" value="Unassembled WGS sequence"/>
</dbReference>
<dbReference type="GO" id="GO:0080019">
    <property type="term" value="F:alcohol-forming very long-chain fatty acyl-CoA reductase activity"/>
    <property type="evidence" value="ECO:0007669"/>
    <property type="project" value="InterPro"/>
</dbReference>
<dbReference type="PANTHER" id="PTHR11011">
    <property type="entry name" value="MALE STERILITY PROTEIN 2-RELATED"/>
    <property type="match status" value="1"/>
</dbReference>
<dbReference type="EMBL" id="QBLH01002038">
    <property type="protein sequence ID" value="TGZ50002.1"/>
    <property type="molecule type" value="Genomic_DNA"/>
</dbReference>
<feature type="domain" description="Thioester reductase (TE)" evidence="2">
    <location>
        <begin position="1"/>
        <end position="82"/>
    </location>
</feature>
<comment type="catalytic activity">
    <reaction evidence="1">
        <text>a long-chain fatty acyl-CoA + 2 NADPH + 2 H(+) = a long-chain primary fatty alcohol + 2 NADP(+) + CoA</text>
        <dbReference type="Rhea" id="RHEA:52716"/>
        <dbReference type="ChEBI" id="CHEBI:15378"/>
        <dbReference type="ChEBI" id="CHEBI:57287"/>
        <dbReference type="ChEBI" id="CHEBI:57783"/>
        <dbReference type="ChEBI" id="CHEBI:58349"/>
        <dbReference type="ChEBI" id="CHEBI:77396"/>
        <dbReference type="ChEBI" id="CHEBI:83139"/>
        <dbReference type="EC" id="1.2.1.84"/>
    </reaction>
</comment>
<evidence type="ECO:0000313" key="4">
    <source>
        <dbReference type="Proteomes" id="UP000310200"/>
    </source>
</evidence>
<dbReference type="InterPro" id="IPR026055">
    <property type="entry name" value="FAR"/>
</dbReference>
<accession>A0A4S2KKB5</accession>
<comment type="function">
    <text evidence="1">Catalyzes the reduction of fatty acyl-CoA to fatty alcohols.</text>
</comment>
<keyword evidence="1" id="KW-0521">NADP</keyword>
<dbReference type="GO" id="GO:0102965">
    <property type="term" value="F:alcohol-forming long-chain fatty acyl-CoA reductase activity"/>
    <property type="evidence" value="ECO:0007669"/>
    <property type="project" value="UniProtKB-EC"/>
</dbReference>
<protein>
    <recommendedName>
        <fullName evidence="1">Fatty acyl-CoA reductase</fullName>
        <ecNumber evidence="1">1.2.1.84</ecNumber>
    </recommendedName>
</protein>
<keyword evidence="4" id="KW-1185">Reference proteome</keyword>
<organism evidence="3 4">
    <name type="scientific">Temnothorax longispinosus</name>
    <dbReference type="NCBI Taxonomy" id="300112"/>
    <lineage>
        <taxon>Eukaryota</taxon>
        <taxon>Metazoa</taxon>
        <taxon>Ecdysozoa</taxon>
        <taxon>Arthropoda</taxon>
        <taxon>Hexapoda</taxon>
        <taxon>Insecta</taxon>
        <taxon>Pterygota</taxon>
        <taxon>Neoptera</taxon>
        <taxon>Endopterygota</taxon>
        <taxon>Hymenoptera</taxon>
        <taxon>Apocrita</taxon>
        <taxon>Aculeata</taxon>
        <taxon>Formicoidea</taxon>
        <taxon>Formicidae</taxon>
        <taxon>Myrmicinae</taxon>
        <taxon>Temnothorax</taxon>
    </lineage>
</organism>
<dbReference type="GO" id="GO:0035336">
    <property type="term" value="P:long-chain fatty-acyl-CoA metabolic process"/>
    <property type="evidence" value="ECO:0007669"/>
    <property type="project" value="TreeGrafter"/>
</dbReference>
<gene>
    <name evidence="3" type="ORF">DBV15_10933</name>
</gene>
<dbReference type="InterPro" id="IPR036291">
    <property type="entry name" value="NAD(P)-bd_dom_sf"/>
</dbReference>
<evidence type="ECO:0000256" key="1">
    <source>
        <dbReference type="RuleBase" id="RU363097"/>
    </source>
</evidence>
<dbReference type="Gene3D" id="3.40.50.720">
    <property type="entry name" value="NAD(P)-binding Rossmann-like Domain"/>
    <property type="match status" value="2"/>
</dbReference>
<dbReference type="InterPro" id="IPR013120">
    <property type="entry name" value="FAR_NAD-bd"/>
</dbReference>
<dbReference type="Pfam" id="PF07993">
    <property type="entry name" value="NAD_binding_4"/>
    <property type="match status" value="2"/>
</dbReference>
<sequence>MGKVLVEKLLRSCPDIRNIYLLMRPKKNQNVEEGLQELLNGTLFETLRRDSPGELTKMIPVASDITQPELGISIEDKNLLIRSAFIHVSTAYCNCDQTYVVEEIYPVEPKPKPKQVIALTEWMNDKMFEQLTPNLIGDRPNTYTFTKALAEQLLQQERHSLLVAIVRPSIVLSAYKEPVAGWVDNYHGSTGLILAAGKCVFRTMLCHEDKVADLVPVDILINLMICAAWRIATQRTDTIPIYNCCTGQQNPITYTRGTAGSDIWFTHSVERPVVRSYHPWDYA</sequence>
<comment type="similarity">
    <text evidence="1">Belongs to the fatty acyl-CoA reductase family.</text>
</comment>
<name>A0A4S2KKB5_9HYME</name>
<dbReference type="STRING" id="300112.A0A4S2KKB5"/>
<evidence type="ECO:0000313" key="3">
    <source>
        <dbReference type="EMBL" id="TGZ50002.1"/>
    </source>
</evidence>
<feature type="domain" description="Thioester reductase (TE)" evidence="2">
    <location>
        <begin position="83"/>
        <end position="224"/>
    </location>
</feature>
<dbReference type="EC" id="1.2.1.84" evidence="1"/>
<dbReference type="PANTHER" id="PTHR11011:SF116">
    <property type="entry name" value="FATTY ACYL-COA REDUCTASE CG5065-RELATED"/>
    <property type="match status" value="1"/>
</dbReference>
<dbReference type="GO" id="GO:0005777">
    <property type="term" value="C:peroxisome"/>
    <property type="evidence" value="ECO:0007669"/>
    <property type="project" value="TreeGrafter"/>
</dbReference>
<proteinExistence type="inferred from homology"/>
<keyword evidence="1" id="KW-0560">Oxidoreductase</keyword>
<evidence type="ECO:0000259" key="2">
    <source>
        <dbReference type="Pfam" id="PF07993"/>
    </source>
</evidence>
<dbReference type="AlphaFoldDB" id="A0A4S2KKB5"/>
<keyword evidence="1" id="KW-0443">Lipid metabolism</keyword>